<accession>K0T894</accession>
<dbReference type="InterPro" id="IPR013194">
    <property type="entry name" value="HDAC_interact_dom"/>
</dbReference>
<keyword evidence="4" id="KW-1185">Reference proteome</keyword>
<dbReference type="Pfam" id="PF08295">
    <property type="entry name" value="Sin3_corepress"/>
    <property type="match status" value="1"/>
</dbReference>
<gene>
    <name evidence="3" type="ORF">THAOC_04562</name>
</gene>
<evidence type="ECO:0000259" key="2">
    <source>
        <dbReference type="SMART" id="SM00761"/>
    </source>
</evidence>
<proteinExistence type="predicted"/>
<dbReference type="InterPro" id="IPR039774">
    <property type="entry name" value="Sin3-like"/>
</dbReference>
<organism evidence="3 4">
    <name type="scientific">Thalassiosira oceanica</name>
    <name type="common">Marine diatom</name>
    <dbReference type="NCBI Taxonomy" id="159749"/>
    <lineage>
        <taxon>Eukaryota</taxon>
        <taxon>Sar</taxon>
        <taxon>Stramenopiles</taxon>
        <taxon>Ochrophyta</taxon>
        <taxon>Bacillariophyta</taxon>
        <taxon>Coscinodiscophyceae</taxon>
        <taxon>Thalassiosirophycidae</taxon>
        <taxon>Thalassiosirales</taxon>
        <taxon>Thalassiosiraceae</taxon>
        <taxon>Thalassiosira</taxon>
    </lineage>
</organism>
<name>K0T894_THAOC</name>
<comment type="caution">
    <text evidence="3">The sequence shown here is derived from an EMBL/GenBank/DDBJ whole genome shotgun (WGS) entry which is preliminary data.</text>
</comment>
<feature type="domain" description="Histone deacetylase interacting" evidence="2">
    <location>
        <begin position="71"/>
        <end position="182"/>
    </location>
</feature>
<dbReference type="SMART" id="SM00761">
    <property type="entry name" value="HDAC_interact"/>
    <property type="match status" value="1"/>
</dbReference>
<feature type="compositionally biased region" description="Basic and acidic residues" evidence="1">
    <location>
        <begin position="681"/>
        <end position="699"/>
    </location>
</feature>
<reference evidence="3 4" key="1">
    <citation type="journal article" date="2012" name="Genome Biol.">
        <title>Genome and low-iron response of an oceanic diatom adapted to chronic iron limitation.</title>
        <authorList>
            <person name="Lommer M."/>
            <person name="Specht M."/>
            <person name="Roy A.S."/>
            <person name="Kraemer L."/>
            <person name="Andreson R."/>
            <person name="Gutowska M.A."/>
            <person name="Wolf J."/>
            <person name="Bergner S.V."/>
            <person name="Schilhabel M.B."/>
            <person name="Klostermeier U.C."/>
            <person name="Beiko R.G."/>
            <person name="Rosenstiel P."/>
            <person name="Hippler M."/>
            <person name="Laroche J."/>
        </authorList>
    </citation>
    <scope>NUCLEOTIDE SEQUENCE [LARGE SCALE GENOMIC DNA]</scope>
    <source>
        <strain evidence="3 4">CCMP1005</strain>
    </source>
</reference>
<dbReference type="PANTHER" id="PTHR12346">
    <property type="entry name" value="SIN3B-RELATED"/>
    <property type="match status" value="1"/>
</dbReference>
<feature type="region of interest" description="Disordered" evidence="1">
    <location>
        <begin position="1"/>
        <end position="25"/>
    </location>
</feature>
<evidence type="ECO:0000313" key="4">
    <source>
        <dbReference type="Proteomes" id="UP000266841"/>
    </source>
</evidence>
<dbReference type="EMBL" id="AGNL01004210">
    <property type="protein sequence ID" value="EJK73795.1"/>
    <property type="molecule type" value="Genomic_DNA"/>
</dbReference>
<feature type="compositionally biased region" description="Low complexity" evidence="1">
    <location>
        <begin position="1"/>
        <end position="17"/>
    </location>
</feature>
<feature type="region of interest" description="Disordered" evidence="1">
    <location>
        <begin position="631"/>
        <end position="699"/>
    </location>
</feature>
<feature type="non-terminal residue" evidence="3">
    <location>
        <position position="1"/>
    </location>
</feature>
<evidence type="ECO:0000256" key="1">
    <source>
        <dbReference type="SAM" id="MobiDB-lite"/>
    </source>
</evidence>
<protein>
    <recommendedName>
        <fullName evidence="2">Histone deacetylase interacting domain-containing protein</fullName>
    </recommendedName>
</protein>
<evidence type="ECO:0000313" key="3">
    <source>
        <dbReference type="EMBL" id="EJK73795.1"/>
    </source>
</evidence>
<dbReference type="eggNOG" id="KOG4204">
    <property type="taxonomic scope" value="Eukaryota"/>
</dbReference>
<dbReference type="GO" id="GO:0003714">
    <property type="term" value="F:transcription corepressor activity"/>
    <property type="evidence" value="ECO:0007669"/>
    <property type="project" value="InterPro"/>
</dbReference>
<dbReference type="AlphaFoldDB" id="K0T894"/>
<dbReference type="Proteomes" id="UP000266841">
    <property type="component" value="Unassembled WGS sequence"/>
</dbReference>
<sequence>GCSYTATSPGGESSSSSAGGGSSGAAQAANHLLADLEKVLVGRGPFANQEAAKRLKGKHSLPLREESLGSSAKPVTVNYTTYPSDYVPPKCSGKTEHERKNLNGKCFSMPRDYPTRGERHYASPELYDGVKDRRNAYEEVMCRVEDEMAEVDMAIERNASAMRALRPIRDEAVSLAEQEERDGMPIGRLQYKLKLGSLNSVHIGAIARVYGESGDEVIQHLRLNPIAVVPIVYSRLKEKDAEWRKVKKDLNRGWKAALTDNHEGSFDVKCVSYKREIEKSFSEDRLIERAKSFAKNPSKIPQHPATTMMLPNFHLVNATNPILGLFQPHLSVLESANMPHKDAFGLLETYINKVGPKKMKEAVSSFRSAFVEPWFGLPASTPPERPTVKYTPGQKVRTTVGDGQVVSVSDDAGGETPFRYLVRFGFGTGYVWPDAIAHVLPPNVATVPDGPSGEDGVPPPGSLMPEDVQVLFGTESVYLFMRLYILLVTMLYQAKDIIGRDSANVARRIADPERGDVYESLLSIIRDAIEGKIDEKELETRCRNLVKRDVYNFVAIPPLVDGCGDAALGVLEEDLYMNLYHCSQLKLKGIKQTRLLSLEVTDEAVYRMQIQGSASQVFFSYLPPEMELVTTNPRAETAKPPPAESRPAPMDTDEKAADPASENGGNAAASEKPAEGTVAAKEPDLKRPKTGVDAEGKSP</sequence>
<dbReference type="OrthoDB" id="10265969at2759"/>